<reference evidence="4" key="1">
    <citation type="journal article" date="2019" name="Int. J. Syst. Evol. Microbiol.">
        <title>The Global Catalogue of Microorganisms (GCM) 10K type strain sequencing project: providing services to taxonomists for standard genome sequencing and annotation.</title>
        <authorList>
            <consortium name="The Broad Institute Genomics Platform"/>
            <consortium name="The Broad Institute Genome Sequencing Center for Infectious Disease"/>
            <person name="Wu L."/>
            <person name="Ma J."/>
        </authorList>
    </citation>
    <scope>NUCLEOTIDE SEQUENCE [LARGE SCALE GENOMIC DNA]</scope>
    <source>
        <strain evidence="4">KACC 11588</strain>
    </source>
</reference>
<evidence type="ECO:0000256" key="2">
    <source>
        <dbReference type="SAM" id="Phobius"/>
    </source>
</evidence>
<gene>
    <name evidence="3" type="ORF">ACFPOC_00295</name>
</gene>
<feature type="transmembrane region" description="Helical" evidence="2">
    <location>
        <begin position="6"/>
        <end position="25"/>
    </location>
</feature>
<feature type="transmembrane region" description="Helical" evidence="2">
    <location>
        <begin position="63"/>
        <end position="90"/>
    </location>
</feature>
<dbReference type="InterPro" id="IPR002528">
    <property type="entry name" value="MATE_fam"/>
</dbReference>
<evidence type="ECO:0000313" key="3">
    <source>
        <dbReference type="EMBL" id="MFC5564860.1"/>
    </source>
</evidence>
<feature type="transmembrane region" description="Helical" evidence="2">
    <location>
        <begin position="293"/>
        <end position="312"/>
    </location>
</feature>
<keyword evidence="2" id="KW-0812">Transmembrane</keyword>
<dbReference type="PANTHER" id="PTHR43298">
    <property type="entry name" value="MULTIDRUG RESISTANCE PROTEIN NORM-RELATED"/>
    <property type="match status" value="1"/>
</dbReference>
<evidence type="ECO:0000313" key="4">
    <source>
        <dbReference type="Proteomes" id="UP001596056"/>
    </source>
</evidence>
<accession>A0ABW0S5R8</accession>
<keyword evidence="2" id="KW-1133">Transmembrane helix</keyword>
<dbReference type="Pfam" id="PF01554">
    <property type="entry name" value="MatE"/>
    <property type="match status" value="1"/>
</dbReference>
<evidence type="ECO:0000256" key="1">
    <source>
        <dbReference type="ARBA" id="ARBA00022448"/>
    </source>
</evidence>
<dbReference type="InterPro" id="IPR050222">
    <property type="entry name" value="MATE_MdtK"/>
</dbReference>
<keyword evidence="2" id="KW-0472">Membrane</keyword>
<feature type="transmembrane region" description="Helical" evidence="2">
    <location>
        <begin position="125"/>
        <end position="147"/>
    </location>
</feature>
<feature type="transmembrane region" description="Helical" evidence="2">
    <location>
        <begin position="260"/>
        <end position="281"/>
    </location>
</feature>
<dbReference type="RefSeq" id="WP_209837337.1">
    <property type="nucleotide sequence ID" value="NZ_JAGGJP010000001.1"/>
</dbReference>
<feature type="transmembrane region" description="Helical" evidence="2">
    <location>
        <begin position="188"/>
        <end position="209"/>
    </location>
</feature>
<protein>
    <submittedName>
        <fullName evidence="3">MATE family efflux transporter</fullName>
    </submittedName>
</protein>
<name>A0ABW0S5R8_9RHOB</name>
<dbReference type="EMBL" id="JBHSNA010000001">
    <property type="protein sequence ID" value="MFC5564860.1"/>
    <property type="molecule type" value="Genomic_DNA"/>
</dbReference>
<organism evidence="3 4">
    <name type="scientific">Rubellimicrobium aerolatum</name>
    <dbReference type="NCBI Taxonomy" id="490979"/>
    <lineage>
        <taxon>Bacteria</taxon>
        <taxon>Pseudomonadati</taxon>
        <taxon>Pseudomonadota</taxon>
        <taxon>Alphaproteobacteria</taxon>
        <taxon>Rhodobacterales</taxon>
        <taxon>Roseobacteraceae</taxon>
        <taxon>Rubellimicrobium</taxon>
    </lineage>
</organism>
<sequence length="324" mass="32686">MIAATPLYWAAMSLAMVPLGIALVFRCTFEAVGRPWLGVAVAAVSLGAKVPLNALLIHGPGPLPALGLAGAGIATLLAEALACAAAWAYWTRARAMRRLRLRRRLVAGEIAACAREGAPLGLLNVAETGAMAVATLMIGTFGTVALAGNQVALSVGGVVYVLPMAFSGAVAIRVAQEQGAGRPDAMRAVALAALGLVVVAMAGMGAIMWWGGRAIAAAITGDPAVILAAAAIFAVFAPMQVADAVQSVMLGALRGLSDTAFPATVSMVAYWTVGLPLGWVLARGLEQGAPGVWMGYAVALVGSAVLLSLRFLGRAGLRGAAPAV</sequence>
<dbReference type="Proteomes" id="UP001596056">
    <property type="component" value="Unassembled WGS sequence"/>
</dbReference>
<keyword evidence="1" id="KW-0813">Transport</keyword>
<proteinExistence type="predicted"/>
<feature type="transmembrane region" description="Helical" evidence="2">
    <location>
        <begin position="37"/>
        <end position="57"/>
    </location>
</feature>
<feature type="transmembrane region" description="Helical" evidence="2">
    <location>
        <begin position="215"/>
        <end position="239"/>
    </location>
</feature>
<keyword evidence="4" id="KW-1185">Reference proteome</keyword>
<dbReference type="PANTHER" id="PTHR43298:SF2">
    <property type="entry name" value="FMN_FAD EXPORTER YEEO-RELATED"/>
    <property type="match status" value="1"/>
</dbReference>
<comment type="caution">
    <text evidence="3">The sequence shown here is derived from an EMBL/GenBank/DDBJ whole genome shotgun (WGS) entry which is preliminary data.</text>
</comment>
<feature type="transmembrane region" description="Helical" evidence="2">
    <location>
        <begin position="153"/>
        <end position="176"/>
    </location>
</feature>